<organism evidence="24 25">
    <name type="scientific">Streptococcus gallolyticus</name>
    <dbReference type="NCBI Taxonomy" id="315405"/>
    <lineage>
        <taxon>Bacteria</taxon>
        <taxon>Bacillati</taxon>
        <taxon>Bacillota</taxon>
        <taxon>Bacilli</taxon>
        <taxon>Lactobacillales</taxon>
        <taxon>Streptococcaceae</taxon>
        <taxon>Streptococcus</taxon>
    </lineage>
</organism>
<keyword evidence="10 19" id="KW-0521">NADP</keyword>
<evidence type="ECO:0000256" key="9">
    <source>
        <dbReference type="ARBA" id="ARBA00022842"/>
    </source>
</evidence>
<comment type="cofactor">
    <cofactor evidence="1">
        <name>Mn(2+)</name>
        <dbReference type="ChEBI" id="CHEBI:29035"/>
    </cofactor>
</comment>
<keyword evidence="8" id="KW-0479">Metal-binding</keyword>
<dbReference type="SMART" id="SM01329">
    <property type="entry name" value="Iso_dh"/>
    <property type="match status" value="1"/>
</dbReference>
<feature type="binding site" evidence="18">
    <location>
        <position position="104"/>
    </location>
    <ligand>
        <name>D-threo-isocitrate</name>
        <dbReference type="ChEBI" id="CHEBI:15562"/>
    </ligand>
</feature>
<evidence type="ECO:0000256" key="17">
    <source>
        <dbReference type="ARBA" id="ARBA00046127"/>
    </source>
</evidence>
<dbReference type="Gene3D" id="3.40.718.10">
    <property type="entry name" value="Isopropylmalate Dehydrogenase"/>
    <property type="match status" value="1"/>
</dbReference>
<feature type="binding site" evidence="18">
    <location>
        <position position="118"/>
    </location>
    <ligand>
        <name>D-threo-isocitrate</name>
        <dbReference type="ChEBI" id="CHEBI:15562"/>
    </ligand>
</feature>
<dbReference type="PROSITE" id="PS00470">
    <property type="entry name" value="IDH_IMDH"/>
    <property type="match status" value="1"/>
</dbReference>
<feature type="site" description="Critical for catalysis" evidence="21">
    <location>
        <position position="149"/>
    </location>
</feature>
<dbReference type="GO" id="GO:0000287">
    <property type="term" value="F:magnesium ion binding"/>
    <property type="evidence" value="ECO:0007669"/>
    <property type="project" value="InterPro"/>
</dbReference>
<dbReference type="EMBL" id="SVAF01000001">
    <property type="protein sequence ID" value="MBE6163835.1"/>
    <property type="molecule type" value="Genomic_DNA"/>
</dbReference>
<evidence type="ECO:0000256" key="7">
    <source>
        <dbReference type="ARBA" id="ARBA00022532"/>
    </source>
</evidence>
<evidence type="ECO:0000256" key="16">
    <source>
        <dbReference type="ARBA" id="ARBA00031098"/>
    </source>
</evidence>
<feature type="modified residue" description="Phosphoserine" evidence="22">
    <location>
        <position position="102"/>
    </location>
</feature>
<evidence type="ECO:0000256" key="8">
    <source>
        <dbReference type="ARBA" id="ARBA00022723"/>
    </source>
</evidence>
<dbReference type="InterPro" id="IPR019818">
    <property type="entry name" value="IsoCit/isopropylmalate_DH_CS"/>
</dbReference>
<name>A0A927XBY3_9STRE</name>
<feature type="binding site" evidence="18">
    <location>
        <position position="108"/>
    </location>
    <ligand>
        <name>D-threo-isocitrate</name>
        <dbReference type="ChEBI" id="CHEBI:15562"/>
    </ligand>
</feature>
<evidence type="ECO:0000256" key="21">
    <source>
        <dbReference type="PIRSR" id="PIRSR604439-4"/>
    </source>
</evidence>
<evidence type="ECO:0000256" key="3">
    <source>
        <dbReference type="ARBA" id="ARBA00011738"/>
    </source>
</evidence>
<evidence type="ECO:0000259" key="23">
    <source>
        <dbReference type="SMART" id="SM01329"/>
    </source>
</evidence>
<comment type="subunit">
    <text evidence="3">Homodimer.</text>
</comment>
<feature type="modified residue" description="N6-acetyllysine" evidence="22">
    <location>
        <position position="131"/>
    </location>
</feature>
<comment type="catalytic activity">
    <reaction evidence="13">
        <text>D-threo-isocitrate + NADP(+) = 2-oxoglutarate + CO2 + NADPH</text>
        <dbReference type="Rhea" id="RHEA:19629"/>
        <dbReference type="ChEBI" id="CHEBI:15562"/>
        <dbReference type="ChEBI" id="CHEBI:16526"/>
        <dbReference type="ChEBI" id="CHEBI:16810"/>
        <dbReference type="ChEBI" id="CHEBI:57783"/>
        <dbReference type="ChEBI" id="CHEBI:58349"/>
        <dbReference type="EC" id="1.1.1.42"/>
    </reaction>
</comment>
<evidence type="ECO:0000256" key="20">
    <source>
        <dbReference type="PIRSR" id="PIRSR604439-3"/>
    </source>
</evidence>
<dbReference type="InterPro" id="IPR004439">
    <property type="entry name" value="Isocitrate_DH_NADP_dimer_prok"/>
</dbReference>
<feature type="binding site" evidence="18">
    <location>
        <position position="102"/>
    </location>
    <ligand>
        <name>D-threo-isocitrate</name>
        <dbReference type="ChEBI" id="CHEBI:15562"/>
    </ligand>
</feature>
<comment type="caution">
    <text evidence="24">The sequence shown here is derived from an EMBL/GenBank/DDBJ whole genome shotgun (WGS) entry which is preliminary data.</text>
</comment>
<feature type="site" description="Critical for catalysis" evidence="21">
    <location>
        <position position="219"/>
    </location>
</feature>
<keyword evidence="7" id="KW-0816">Tricarboxylic acid cycle</keyword>
<dbReference type="NCBIfam" id="NF005425">
    <property type="entry name" value="PRK07006.1"/>
    <property type="match status" value="1"/>
</dbReference>
<comment type="similarity">
    <text evidence="2">Belongs to the isocitrate and isopropylmalate dehydrogenases family.</text>
</comment>
<dbReference type="GO" id="GO:0006099">
    <property type="term" value="P:tricarboxylic acid cycle"/>
    <property type="evidence" value="ECO:0007669"/>
    <property type="project" value="UniProtKB-KW"/>
</dbReference>
<dbReference type="InterPro" id="IPR024084">
    <property type="entry name" value="IsoPropMal-DH-like_dom"/>
</dbReference>
<evidence type="ECO:0000256" key="12">
    <source>
        <dbReference type="ARBA" id="ARBA00023211"/>
    </source>
</evidence>
<feature type="binding site" evidence="20">
    <location>
        <position position="283"/>
    </location>
    <ligand>
        <name>Mg(2+)</name>
        <dbReference type="ChEBI" id="CHEBI:18420"/>
    </ligand>
</feature>
<dbReference type="AlphaFoldDB" id="A0A927XBY3"/>
<accession>A0A927XBY3</accession>
<dbReference type="SUPFAM" id="SSF53659">
    <property type="entry name" value="Isocitrate/Isopropylmalate dehydrogenase-like"/>
    <property type="match status" value="1"/>
</dbReference>
<comment type="function">
    <text evidence="17">Catalyzes the oxidative decarboxylation of isocitrate to 2-oxoglutarate and carbon dioxide with the concomitant reduction of NADP(+).</text>
</comment>
<dbReference type="Proteomes" id="UP000700800">
    <property type="component" value="Unassembled WGS sequence"/>
</dbReference>
<evidence type="ECO:0000256" key="4">
    <source>
        <dbReference type="ARBA" id="ARBA00013013"/>
    </source>
</evidence>
<evidence type="ECO:0000256" key="11">
    <source>
        <dbReference type="ARBA" id="ARBA00023002"/>
    </source>
</evidence>
<evidence type="ECO:0000256" key="19">
    <source>
        <dbReference type="PIRSR" id="PIRSR604439-2"/>
    </source>
</evidence>
<dbReference type="PANTHER" id="PTHR43504:SF1">
    <property type="entry name" value="ISOCITRATE DEHYDROGENASE [NADP]"/>
    <property type="match status" value="1"/>
</dbReference>
<feature type="domain" description="Isopropylmalate dehydrogenase-like" evidence="23">
    <location>
        <begin position="19"/>
        <end position="387"/>
    </location>
</feature>
<keyword evidence="9 20" id="KW-0460">Magnesium</keyword>
<dbReference type="GO" id="GO:0004450">
    <property type="term" value="F:isocitrate dehydrogenase (NADP+) activity"/>
    <property type="evidence" value="ECO:0007669"/>
    <property type="project" value="UniProtKB-EC"/>
</dbReference>
<evidence type="ECO:0000256" key="22">
    <source>
        <dbReference type="PIRSR" id="PIRSR604439-5"/>
    </source>
</evidence>
<evidence type="ECO:0000256" key="14">
    <source>
        <dbReference type="ARBA" id="ARBA00029765"/>
    </source>
</evidence>
<evidence type="ECO:0000256" key="15">
    <source>
        <dbReference type="ARBA" id="ARBA00029990"/>
    </source>
</evidence>
<evidence type="ECO:0000256" key="13">
    <source>
        <dbReference type="ARBA" id="ARBA00023554"/>
    </source>
</evidence>
<feature type="binding site" evidence="18">
    <location>
        <position position="142"/>
    </location>
    <ligand>
        <name>D-threo-isocitrate</name>
        <dbReference type="ChEBI" id="CHEBI:15562"/>
    </ligand>
</feature>
<evidence type="ECO:0000256" key="5">
    <source>
        <dbReference type="ARBA" id="ARBA00019562"/>
    </source>
</evidence>
<keyword evidence="12 20" id="KW-0464">Manganese</keyword>
<dbReference type="EC" id="1.1.1.42" evidence="4"/>
<evidence type="ECO:0000256" key="18">
    <source>
        <dbReference type="PIRSR" id="PIRSR604439-1"/>
    </source>
</evidence>
<comment type="cofactor">
    <cofactor evidence="20">
        <name>Mg(2+)</name>
        <dbReference type="ChEBI" id="CHEBI:18420"/>
    </cofactor>
    <cofactor evidence="20">
        <name>Mn(2+)</name>
        <dbReference type="ChEBI" id="CHEBI:29035"/>
    </cofactor>
    <text evidence="20">Binds 1 Mg(2+) or Mn(2+) ion per subunit.</text>
</comment>
<dbReference type="Pfam" id="PF00180">
    <property type="entry name" value="Iso_dh"/>
    <property type="match status" value="1"/>
</dbReference>
<gene>
    <name evidence="24" type="ORF">E7156_00685</name>
</gene>
<evidence type="ECO:0000256" key="6">
    <source>
        <dbReference type="ARBA" id="ARBA00022435"/>
    </source>
</evidence>
<keyword evidence="11" id="KW-0560">Oxidoreductase</keyword>
<evidence type="ECO:0000313" key="25">
    <source>
        <dbReference type="Proteomes" id="UP000700800"/>
    </source>
</evidence>
<dbReference type="GO" id="GO:0051287">
    <property type="term" value="F:NAD binding"/>
    <property type="evidence" value="ECO:0007669"/>
    <property type="project" value="InterPro"/>
</dbReference>
<evidence type="ECO:0000256" key="10">
    <source>
        <dbReference type="ARBA" id="ARBA00022857"/>
    </source>
</evidence>
<evidence type="ECO:0000256" key="2">
    <source>
        <dbReference type="ARBA" id="ARBA00007769"/>
    </source>
</evidence>
<sequence>MADKIILENGHLTVSNNPIIPFIEGDGVGRDIWKNARAVFDAAIDKAYQGQKKVEWLELLAGKKAHEATGEWLPEETLEAIKEDLVAIKGPLETPVGGGIRSLNVALRQELDLYACVRPVRYFKGIESPLKEPEKTSITIFRENTEDIYAGIEWNAGTEEVKKVIDFLQTEMSVSKIRFPETSSIGIKPISQEGSERLIRSAIEYALANNLTKVTLVHKGNIQKFTEGGFRSWGYDLAKREYADELARGKLVINDIIADNFLQQILLNPEKFDVVALTNLNGDYASDALAAQVGGIGISPGANINYLTGHAIFEATHGTAPDIAGKDIANPCSVLLSGCMLFDYIGWTEVASLITAAIEKTFAQGQFTADLAQGKVACSTSEFAAKLIENL</sequence>
<dbReference type="PANTHER" id="PTHR43504">
    <property type="entry name" value="ISOCITRATE DEHYDROGENASE [NADP]"/>
    <property type="match status" value="1"/>
</dbReference>
<feature type="binding site" evidence="19">
    <location>
        <position position="330"/>
    </location>
    <ligand>
        <name>NADP(+)</name>
        <dbReference type="ChEBI" id="CHEBI:58349"/>
    </ligand>
</feature>
<evidence type="ECO:0000256" key="1">
    <source>
        <dbReference type="ARBA" id="ARBA00001936"/>
    </source>
</evidence>
<feature type="modified residue" description="N6-succinyllysine" evidence="22">
    <location>
        <position position="89"/>
    </location>
</feature>
<reference evidence="24" key="1">
    <citation type="submission" date="2019-04" db="EMBL/GenBank/DDBJ databases">
        <title>Evolution of Biomass-Degrading Anaerobic Consortia Revealed by Metagenomics.</title>
        <authorList>
            <person name="Peng X."/>
        </authorList>
    </citation>
    <scope>NUCLEOTIDE SEQUENCE</scope>
    <source>
        <strain evidence="24">SIG195</strain>
    </source>
</reference>
<evidence type="ECO:0000313" key="24">
    <source>
        <dbReference type="EMBL" id="MBE6163835.1"/>
    </source>
</evidence>
<keyword evidence="6" id="KW-0329">Glyoxylate bypass</keyword>
<protein>
    <recommendedName>
        <fullName evidence="5">Isocitrate dehydrogenase [NADP]</fullName>
        <ecNumber evidence="4">1.1.1.42</ecNumber>
    </recommendedName>
    <alternativeName>
        <fullName evidence="14">IDP</fullName>
    </alternativeName>
    <alternativeName>
        <fullName evidence="15">NADP(+)-specific ICDH</fullName>
    </alternativeName>
    <alternativeName>
        <fullName evidence="16">Oxalosuccinate decarboxylase</fullName>
    </alternativeName>
</protein>
<dbReference type="GO" id="GO:0006097">
    <property type="term" value="P:glyoxylate cycle"/>
    <property type="evidence" value="ECO:0007669"/>
    <property type="project" value="UniProtKB-KW"/>
</dbReference>
<proteinExistence type="inferred from homology"/>